<keyword evidence="4 9" id="KW-0808">Transferase</keyword>
<dbReference type="Proteomes" id="UP001218188">
    <property type="component" value="Unassembled WGS sequence"/>
</dbReference>
<dbReference type="AlphaFoldDB" id="A0AAD6T9F8"/>
<evidence type="ECO:0000313" key="13">
    <source>
        <dbReference type="Proteomes" id="UP001218188"/>
    </source>
</evidence>
<keyword evidence="13" id="KW-1185">Reference proteome</keyword>
<evidence type="ECO:0000256" key="1">
    <source>
        <dbReference type="ARBA" id="ARBA00004123"/>
    </source>
</evidence>
<evidence type="ECO:0000256" key="6">
    <source>
        <dbReference type="ARBA" id="ARBA00022737"/>
    </source>
</evidence>
<dbReference type="PRINTS" id="PR00105">
    <property type="entry name" value="C5METTRFRASE"/>
</dbReference>
<evidence type="ECO:0000256" key="4">
    <source>
        <dbReference type="ARBA" id="ARBA00022679"/>
    </source>
</evidence>
<dbReference type="Pfam" id="PF01426">
    <property type="entry name" value="BAH"/>
    <property type="match status" value="1"/>
</dbReference>
<reference evidence="12" key="1">
    <citation type="submission" date="2023-03" db="EMBL/GenBank/DDBJ databases">
        <title>Massive genome expansion in bonnet fungi (Mycena s.s.) driven by repeated elements and novel gene families across ecological guilds.</title>
        <authorList>
            <consortium name="Lawrence Berkeley National Laboratory"/>
            <person name="Harder C.B."/>
            <person name="Miyauchi S."/>
            <person name="Viragh M."/>
            <person name="Kuo A."/>
            <person name="Thoen E."/>
            <person name="Andreopoulos B."/>
            <person name="Lu D."/>
            <person name="Skrede I."/>
            <person name="Drula E."/>
            <person name="Henrissat B."/>
            <person name="Morin E."/>
            <person name="Kohler A."/>
            <person name="Barry K."/>
            <person name="LaButti K."/>
            <person name="Morin E."/>
            <person name="Salamov A."/>
            <person name="Lipzen A."/>
            <person name="Mereny Z."/>
            <person name="Hegedus B."/>
            <person name="Baldrian P."/>
            <person name="Stursova M."/>
            <person name="Weitz H."/>
            <person name="Taylor A."/>
            <person name="Grigoriev I.V."/>
            <person name="Nagy L.G."/>
            <person name="Martin F."/>
            <person name="Kauserud H."/>
        </authorList>
    </citation>
    <scope>NUCLEOTIDE SEQUENCE</scope>
    <source>
        <strain evidence="12">CBHHK200</strain>
    </source>
</reference>
<evidence type="ECO:0000256" key="10">
    <source>
        <dbReference type="SAM" id="MobiDB-lite"/>
    </source>
</evidence>
<dbReference type="InterPro" id="IPR050390">
    <property type="entry name" value="C5-Methyltransferase"/>
</dbReference>
<dbReference type="GO" id="GO:0044027">
    <property type="term" value="P:negative regulation of gene expression via chromosomal CpG island methylation"/>
    <property type="evidence" value="ECO:0007669"/>
    <property type="project" value="TreeGrafter"/>
</dbReference>
<name>A0AAD6T9F8_9AGAR</name>
<keyword evidence="5 9" id="KW-0949">S-adenosyl-L-methionine</keyword>
<dbReference type="PROSITE" id="PS51679">
    <property type="entry name" value="SAM_MT_C5"/>
    <property type="match status" value="1"/>
</dbReference>
<comment type="subcellular location">
    <subcellularLocation>
        <location evidence="1">Nucleus</location>
    </subcellularLocation>
</comment>
<evidence type="ECO:0000256" key="2">
    <source>
        <dbReference type="ARBA" id="ARBA00011975"/>
    </source>
</evidence>
<dbReference type="InterPro" id="IPR029063">
    <property type="entry name" value="SAM-dependent_MTases_sf"/>
</dbReference>
<feature type="region of interest" description="Disordered" evidence="10">
    <location>
        <begin position="24"/>
        <end position="76"/>
    </location>
</feature>
<comment type="caution">
    <text evidence="12">The sequence shown here is derived from an EMBL/GenBank/DDBJ whole genome shotgun (WGS) entry which is preliminary data.</text>
</comment>
<dbReference type="InterPro" id="IPR001525">
    <property type="entry name" value="C5_MeTfrase"/>
</dbReference>
<evidence type="ECO:0000256" key="5">
    <source>
        <dbReference type="ARBA" id="ARBA00022691"/>
    </source>
</evidence>
<feature type="domain" description="BAH" evidence="11">
    <location>
        <begin position="404"/>
        <end position="539"/>
    </location>
</feature>
<keyword evidence="7" id="KW-0238">DNA-binding</keyword>
<organism evidence="12 13">
    <name type="scientific">Mycena alexandri</name>
    <dbReference type="NCBI Taxonomy" id="1745969"/>
    <lineage>
        <taxon>Eukaryota</taxon>
        <taxon>Fungi</taxon>
        <taxon>Dikarya</taxon>
        <taxon>Basidiomycota</taxon>
        <taxon>Agaricomycotina</taxon>
        <taxon>Agaricomycetes</taxon>
        <taxon>Agaricomycetidae</taxon>
        <taxon>Agaricales</taxon>
        <taxon>Marasmiineae</taxon>
        <taxon>Mycenaceae</taxon>
        <taxon>Mycena</taxon>
    </lineage>
</organism>
<dbReference type="InterPro" id="IPR022702">
    <property type="entry name" value="Cytosine_MeTrfase1_RFD"/>
</dbReference>
<protein>
    <recommendedName>
        <fullName evidence="2">DNA (cytosine-5-)-methyltransferase</fullName>
        <ecNumber evidence="2">2.1.1.37</ecNumber>
    </recommendedName>
</protein>
<evidence type="ECO:0000256" key="7">
    <source>
        <dbReference type="ARBA" id="ARBA00023125"/>
    </source>
</evidence>
<comment type="similarity">
    <text evidence="9">Belongs to the class I-like SAM-binding methyltransferase superfamily. C5-methyltransferase family.</text>
</comment>
<dbReference type="PANTHER" id="PTHR10629:SF52">
    <property type="entry name" value="DNA (CYTOSINE-5)-METHYLTRANSFERASE 1"/>
    <property type="match status" value="1"/>
</dbReference>
<keyword evidence="3 9" id="KW-0489">Methyltransferase</keyword>
<dbReference type="PROSITE" id="PS51038">
    <property type="entry name" value="BAH"/>
    <property type="match status" value="1"/>
</dbReference>
<keyword evidence="8" id="KW-0539">Nucleus</keyword>
<accession>A0AAD6T9F8</accession>
<dbReference type="SUPFAM" id="SSF53335">
    <property type="entry name" value="S-adenosyl-L-methionine-dependent methyltransferases"/>
    <property type="match status" value="1"/>
</dbReference>
<dbReference type="GO" id="GO:0003886">
    <property type="term" value="F:DNA (cytosine-5-)-methyltransferase activity"/>
    <property type="evidence" value="ECO:0007669"/>
    <property type="project" value="UniProtKB-EC"/>
</dbReference>
<keyword evidence="6" id="KW-0677">Repeat</keyword>
<dbReference type="GO" id="GO:0005634">
    <property type="term" value="C:nucleus"/>
    <property type="evidence" value="ECO:0007669"/>
    <property type="project" value="UniProtKB-SubCell"/>
</dbReference>
<dbReference type="SMART" id="SM00439">
    <property type="entry name" value="BAH"/>
    <property type="match status" value="1"/>
</dbReference>
<dbReference type="InterPro" id="IPR001025">
    <property type="entry name" value="BAH_dom"/>
</dbReference>
<dbReference type="Pfam" id="PF12047">
    <property type="entry name" value="DNMT1-RFD"/>
    <property type="match status" value="1"/>
</dbReference>
<proteinExistence type="inferred from homology"/>
<gene>
    <name evidence="12" type="ORF">C8F04DRAFT_1032354</name>
</gene>
<dbReference type="GO" id="GO:0003677">
    <property type="term" value="F:DNA binding"/>
    <property type="evidence" value="ECO:0007669"/>
    <property type="project" value="UniProtKB-KW"/>
</dbReference>
<evidence type="ECO:0000259" key="11">
    <source>
        <dbReference type="PROSITE" id="PS51038"/>
    </source>
</evidence>
<feature type="active site" evidence="9">
    <location>
        <position position="846"/>
    </location>
</feature>
<feature type="region of interest" description="Disordered" evidence="10">
    <location>
        <begin position="284"/>
        <end position="319"/>
    </location>
</feature>
<dbReference type="Pfam" id="PF00145">
    <property type="entry name" value="DNA_methylase"/>
    <property type="match status" value="2"/>
</dbReference>
<dbReference type="GO" id="GO:0032259">
    <property type="term" value="P:methylation"/>
    <property type="evidence" value="ECO:0007669"/>
    <property type="project" value="UniProtKB-KW"/>
</dbReference>
<evidence type="ECO:0000313" key="12">
    <source>
        <dbReference type="EMBL" id="KAJ7040233.1"/>
    </source>
</evidence>
<dbReference type="GO" id="GO:0003682">
    <property type="term" value="F:chromatin binding"/>
    <property type="evidence" value="ECO:0007669"/>
    <property type="project" value="InterPro"/>
</dbReference>
<dbReference type="EC" id="2.1.1.37" evidence="2"/>
<dbReference type="Gene3D" id="3.90.120.10">
    <property type="entry name" value="DNA Methylase, subunit A, domain 2"/>
    <property type="match status" value="1"/>
</dbReference>
<evidence type="ECO:0000256" key="8">
    <source>
        <dbReference type="ARBA" id="ARBA00023242"/>
    </source>
</evidence>
<dbReference type="Gene3D" id="2.30.30.490">
    <property type="match status" value="1"/>
</dbReference>
<feature type="compositionally biased region" description="Low complexity" evidence="10">
    <location>
        <begin position="24"/>
        <end position="38"/>
    </location>
</feature>
<dbReference type="PANTHER" id="PTHR10629">
    <property type="entry name" value="CYTOSINE-SPECIFIC METHYLTRANSFERASE"/>
    <property type="match status" value="1"/>
</dbReference>
<dbReference type="Gene3D" id="3.40.50.150">
    <property type="entry name" value="Vaccinia Virus protein VP39"/>
    <property type="match status" value="1"/>
</dbReference>
<feature type="region of interest" description="Disordered" evidence="10">
    <location>
        <begin position="140"/>
        <end position="162"/>
    </location>
</feature>
<dbReference type="EMBL" id="JARJCM010000022">
    <property type="protein sequence ID" value="KAJ7040233.1"/>
    <property type="molecule type" value="Genomic_DNA"/>
</dbReference>
<sequence length="1266" mass="143729">MPPPRPSAWEVSFPEEAAAAAFEALQISQSGDSSSGSSPLKRKNGGDNDDGGAQQRVAKRSQRPPTAYYKPPRNIVNETAEYTAPGEDPEPGHKPTRVLHNYCIFDSAARNELVSLDVLESNDDNDRQFAAAGIVLLPDEDDEDFGQEDGAEKDDGAENGFDASEEAGADYVRLDNISLFPFDYFHDEPIFIETPFAFYELRAPSTRYKLHFLDFFAPRRVARVVLMNSNVQPGENLEDFLTRATESVEDLDEALPHIRQVLGEVGHGPGNWRNSALIQDLLRRNPSSQSRRRHQRVPGQPNPRRILGNPDLALLKPENQSPTHVTPLIAALAEDYFHEDLQVIGPRPRPPNRVEIEAQKARALQFLEACIARVRSQEIRASFAVERAQYEYGRLVEKATIGSEEYKTGDFVVIRKGHYRGVPAPLIFNIPDDAKLADYFWFARIMHFNVDSQKVHVQWLEHGSQIILQEFAHPQELFLNMLCEDQRVGWIGGKISVTYSNEPPRKQDHYFVRSIYDERDASFTSLDMEEMNNMVRKTPPNNCLPCARTFAHDGDAGWDTLRKKYLENEKVGIKYQGHRYHIHEFFLYNAATGPANIGYIENIQTQRRGQGAKIHFTKVGRTMRDLKGVRMNEDGHNIYPERHLFLTNEKATVLVNELVRPIHVYAWGFFLNLDELKRWVDYSPYNFYCSYRLPSLTAEPRAQSWARRAAVPKTLDICEFCPSEMYRQDLGEAEFDAEQASKGYACLDLFGGTGAFSKAIAEGSGGCLKPTHLIEITPSAARTAKKNSPNLVTYCQDANVILRYCIKSAERHDIEVPVQLWDNKTPVPRPLKPKTPNMTIVAGLPCQSHSGLNMFRKAEDRKSNLILTAASYVDFFRPDFFFLENVPGFLRYNLLAEQAGRYRVEGGVEMGGLKLLIRALLDMRYQIRFSLLQAGNYGAPQNRVRFFLIAARHGLPLPAMPQPTHDFEVTNQLRMKLPYNHRPQVAPIRTTRGRAAHAGVSIEDAIGDLPLFDWCLCLFTCCSPLPASSSLFLVYLLLRPCRKHPDPKNASADLRKLQRERKQAGIPVLACVRDEAHCGFQGVVAYRHGPKTSFQREARERPVVDMQHYTRCLLPKTVERVVTIPLEAGANFRSLPPSLAEWQFFNPVSAVGRNRYRGSLYGRLDSNGSFPTTVTNMHPTAKQSKVLHPECLRMLTVREFARSQGFPDWFVFVSINDNVVTLHRQIGNAVPWQVSRALGRELRVALFEDWKKKDRMKMQEDVEMVE</sequence>
<evidence type="ECO:0000256" key="3">
    <source>
        <dbReference type="ARBA" id="ARBA00022603"/>
    </source>
</evidence>
<dbReference type="InterPro" id="IPR043151">
    <property type="entry name" value="BAH_sf"/>
</dbReference>
<evidence type="ECO:0000256" key="9">
    <source>
        <dbReference type="PROSITE-ProRule" id="PRU01016"/>
    </source>
</evidence>